<reference evidence="3 4" key="1">
    <citation type="submission" date="2017-01" db="EMBL/GenBank/DDBJ databases">
        <title>Whole-Genome Shotgun Sequencing of Two beta-Proteobacterial Species in Search of the Bulgecin Biosynthetic Cluster.</title>
        <authorList>
            <person name="Horsman M.E."/>
            <person name="Marous D.R."/>
            <person name="Li R."/>
            <person name="Oliver R.A."/>
            <person name="Byun B."/>
            <person name="Emrich S.J."/>
            <person name="Boggess B."/>
            <person name="Townsend C.A."/>
            <person name="Mobashery S."/>
        </authorList>
    </citation>
    <scope>NUCLEOTIDE SEQUENCE [LARGE SCALE GENOMIC DNA]</scope>
    <source>
        <strain evidence="3 4">ATCC 31433</strain>
    </source>
</reference>
<dbReference type="Proteomes" id="UP000217994">
    <property type="component" value="Unassembled WGS sequence"/>
</dbReference>
<dbReference type="PROSITE" id="PS51257">
    <property type="entry name" value="PROKAR_LIPOPROTEIN"/>
    <property type="match status" value="1"/>
</dbReference>
<evidence type="ECO:0000313" key="3">
    <source>
        <dbReference type="EMBL" id="PCE26462.1"/>
    </source>
</evidence>
<evidence type="ECO:0000256" key="2">
    <source>
        <dbReference type="SAM" id="SignalP"/>
    </source>
</evidence>
<dbReference type="RefSeq" id="WP_084902569.1">
    <property type="nucleotide sequence ID" value="NZ_CP020737.1"/>
</dbReference>
<gene>
    <name evidence="3" type="ORF">BZL54_31160</name>
</gene>
<keyword evidence="2" id="KW-0732">Signal</keyword>
<dbReference type="EMBL" id="MTZU01000107">
    <property type="protein sequence ID" value="PCE26462.1"/>
    <property type="molecule type" value="Genomic_DNA"/>
</dbReference>
<feature type="region of interest" description="Disordered" evidence="1">
    <location>
        <begin position="46"/>
        <end position="75"/>
    </location>
</feature>
<organism evidence="3 4">
    <name type="scientific">Burkholderia ubonensis subsp. mesacidophila</name>
    <dbReference type="NCBI Taxonomy" id="265293"/>
    <lineage>
        <taxon>Bacteria</taxon>
        <taxon>Pseudomonadati</taxon>
        <taxon>Pseudomonadota</taxon>
        <taxon>Betaproteobacteria</taxon>
        <taxon>Burkholderiales</taxon>
        <taxon>Burkholderiaceae</taxon>
        <taxon>Burkholderia</taxon>
        <taxon>Burkholderia cepacia complex</taxon>
    </lineage>
</organism>
<protein>
    <submittedName>
        <fullName evidence="3">Uncharacterized protein</fullName>
    </submittedName>
</protein>
<evidence type="ECO:0000256" key="1">
    <source>
        <dbReference type="SAM" id="MobiDB-lite"/>
    </source>
</evidence>
<dbReference type="GeneID" id="69004131"/>
<comment type="caution">
    <text evidence="3">The sequence shown here is derived from an EMBL/GenBank/DDBJ whole genome shotgun (WGS) entry which is preliminary data.</text>
</comment>
<name>A0A2A4F197_9BURK</name>
<feature type="compositionally biased region" description="Pro residues" evidence="1">
    <location>
        <begin position="53"/>
        <end position="70"/>
    </location>
</feature>
<sequence length="162" mass="16841">MMRAPLIPFAAALALAAACVAGGSVAQEGAGQAPIVDVFPAQSWASLGAEPAPDNPAPPVAEPEPEPPSLDTPIDAPPVAAVPFDIVGEWRQSDPRNQRIVVLEGMGRTFLLCGSRCGVRDAVLPGDEIAEGYRLKKLGEQGTVIVTRDSTDVELSPPVPTR</sequence>
<accession>A0A2A4F197</accession>
<feature type="signal peptide" evidence="2">
    <location>
        <begin position="1"/>
        <end position="26"/>
    </location>
</feature>
<proteinExistence type="predicted"/>
<feature type="chain" id="PRO_5012088011" evidence="2">
    <location>
        <begin position="27"/>
        <end position="162"/>
    </location>
</feature>
<dbReference type="AlphaFoldDB" id="A0A2A4F197"/>
<evidence type="ECO:0000313" key="4">
    <source>
        <dbReference type="Proteomes" id="UP000217994"/>
    </source>
</evidence>